<dbReference type="PANTHER" id="PTHR28572">
    <property type="entry name" value="COILED-COIL DOMAIN-CONTAINING PROTEIN 103"/>
    <property type="match status" value="1"/>
</dbReference>
<dbReference type="GO" id="GO:0036159">
    <property type="term" value="P:inner dynein arm assembly"/>
    <property type="evidence" value="ECO:0007669"/>
    <property type="project" value="TreeGrafter"/>
</dbReference>
<proteinExistence type="predicted"/>
<dbReference type="GO" id="GO:0003351">
    <property type="term" value="P:epithelial cilium movement involved in extracellular fluid movement"/>
    <property type="evidence" value="ECO:0007669"/>
    <property type="project" value="TreeGrafter"/>
</dbReference>
<dbReference type="PANTHER" id="PTHR28572:SF1">
    <property type="entry name" value="COILED-COIL DOMAIN-CONTAINING PROTEIN 103"/>
    <property type="match status" value="1"/>
</dbReference>
<dbReference type="AlphaFoldDB" id="W7TXU2"/>
<gene>
    <name evidence="2" type="ORF">Naga_101071g1</name>
</gene>
<feature type="domain" description="Dynein attachment factor N-terminal" evidence="1">
    <location>
        <begin position="16"/>
        <end position="79"/>
    </location>
</feature>
<keyword evidence="3" id="KW-1185">Reference proteome</keyword>
<accession>W7TXU2</accession>
<comment type="caution">
    <text evidence="2">The sequence shown here is derived from an EMBL/GenBank/DDBJ whole genome shotgun (WGS) entry which is preliminary data.</text>
</comment>
<dbReference type="GO" id="GO:0007368">
    <property type="term" value="P:determination of left/right symmetry"/>
    <property type="evidence" value="ECO:0007669"/>
    <property type="project" value="TreeGrafter"/>
</dbReference>
<dbReference type="OrthoDB" id="447931at2759"/>
<evidence type="ECO:0000313" key="2">
    <source>
        <dbReference type="EMBL" id="EWM25179.1"/>
    </source>
</evidence>
<dbReference type="InterPro" id="IPR042422">
    <property type="entry name" value="CC103"/>
</dbReference>
<evidence type="ECO:0000259" key="1">
    <source>
        <dbReference type="Pfam" id="PF15867"/>
    </source>
</evidence>
<dbReference type="GO" id="GO:0036157">
    <property type="term" value="C:outer dynein arm"/>
    <property type="evidence" value="ECO:0007669"/>
    <property type="project" value="InterPro"/>
</dbReference>
<reference evidence="2 3" key="1">
    <citation type="journal article" date="2014" name="Mol. Plant">
        <title>Chromosome Scale Genome Assembly and Transcriptome Profiling of Nannochloropsis gaditana in Nitrogen Depletion.</title>
        <authorList>
            <person name="Corteggiani Carpinelli E."/>
            <person name="Telatin A."/>
            <person name="Vitulo N."/>
            <person name="Forcato C."/>
            <person name="D'Angelo M."/>
            <person name="Schiavon R."/>
            <person name="Vezzi A."/>
            <person name="Giacometti G.M."/>
            <person name="Morosinotto T."/>
            <person name="Valle G."/>
        </authorList>
    </citation>
    <scope>NUCLEOTIDE SEQUENCE [LARGE SCALE GENOMIC DNA]</scope>
    <source>
        <strain evidence="2 3">B-31</strain>
    </source>
</reference>
<dbReference type="Proteomes" id="UP000019335">
    <property type="component" value="Chromosome 12"/>
</dbReference>
<dbReference type="Pfam" id="PF15867">
    <property type="entry name" value="Dynein_attach_N"/>
    <property type="match status" value="1"/>
</dbReference>
<organism evidence="2 3">
    <name type="scientific">Nannochloropsis gaditana</name>
    <dbReference type="NCBI Taxonomy" id="72520"/>
    <lineage>
        <taxon>Eukaryota</taxon>
        <taxon>Sar</taxon>
        <taxon>Stramenopiles</taxon>
        <taxon>Ochrophyta</taxon>
        <taxon>Eustigmatophyceae</taxon>
        <taxon>Eustigmatales</taxon>
        <taxon>Monodopsidaceae</taxon>
        <taxon>Nannochloropsis</taxon>
    </lineage>
</organism>
<sequence>MKFSTRTSVIDGSGILDMRKLKKELKEAMEEDHRLSLVDAAKKRAIRTVGSYEEFQHRVAYAHLRPLSRKDIQNVAQDTRGFSNAIARKNVGGHYDGGCFDAVLREGGKLGKAMLSEPKLVNCERTKANYLREISSRTYPTTCSTKMSALGFEKAWQTFIDTQASPQEKQRFYQEVGGSTFIERCFVAPAKEMSAETLGDIIETLAEAITMEEGGKREDSAENGLAPAFRGDLVRLLYILPGMGRFSVTFALLTPTQATTARKLVRQSVREEGQDKEEGRQGLMEVWSPYIA</sequence>
<evidence type="ECO:0000313" key="3">
    <source>
        <dbReference type="Proteomes" id="UP000019335"/>
    </source>
</evidence>
<protein>
    <recommendedName>
        <fullName evidence="1">Dynein attachment factor N-terminal domain-containing protein</fullName>
    </recommendedName>
</protein>
<dbReference type="InterPro" id="IPR031733">
    <property type="entry name" value="Dynein_attach_N"/>
</dbReference>
<dbReference type="GO" id="GO:0005576">
    <property type="term" value="C:extracellular region"/>
    <property type="evidence" value="ECO:0007669"/>
    <property type="project" value="GOC"/>
</dbReference>
<name>W7TXU2_9STRA</name>
<dbReference type="EMBL" id="AZIL01001041">
    <property type="protein sequence ID" value="EWM25179.1"/>
    <property type="molecule type" value="Genomic_DNA"/>
</dbReference>